<dbReference type="Proteomes" id="UP000032142">
    <property type="component" value="Unassembled WGS sequence"/>
</dbReference>
<protein>
    <submittedName>
        <fullName evidence="1">Uncharacterized protein</fullName>
    </submittedName>
</protein>
<proteinExistence type="predicted"/>
<evidence type="ECO:0000313" key="2">
    <source>
        <dbReference type="Proteomes" id="UP000032142"/>
    </source>
</evidence>
<evidence type="ECO:0000313" key="1">
    <source>
        <dbReference type="EMBL" id="KHG30251.1"/>
    </source>
</evidence>
<dbReference type="AlphaFoldDB" id="A0A0B0Q2V2"/>
<keyword evidence="2" id="KW-1185">Reference proteome</keyword>
<reference evidence="2" key="1">
    <citation type="submission" date="2014-09" db="EMBL/GenBank/DDBJ databases">
        <authorList>
            <person name="Mudge J."/>
            <person name="Ramaraj T."/>
            <person name="Lindquist I.E."/>
            <person name="Bharti A.K."/>
            <person name="Sundararajan A."/>
            <person name="Cameron C.T."/>
            <person name="Woodward J.E."/>
            <person name="May G.D."/>
            <person name="Brubaker C."/>
            <person name="Broadhvest J."/>
            <person name="Wilkins T.A."/>
        </authorList>
    </citation>
    <scope>NUCLEOTIDE SEQUENCE</scope>
    <source>
        <strain evidence="2">cv. AKA8401</strain>
    </source>
</reference>
<organism evidence="1 2">
    <name type="scientific">Gossypium arboreum</name>
    <name type="common">Tree cotton</name>
    <name type="synonym">Gossypium nanking</name>
    <dbReference type="NCBI Taxonomy" id="29729"/>
    <lineage>
        <taxon>Eukaryota</taxon>
        <taxon>Viridiplantae</taxon>
        <taxon>Streptophyta</taxon>
        <taxon>Embryophyta</taxon>
        <taxon>Tracheophyta</taxon>
        <taxon>Spermatophyta</taxon>
        <taxon>Magnoliopsida</taxon>
        <taxon>eudicotyledons</taxon>
        <taxon>Gunneridae</taxon>
        <taxon>Pentapetalae</taxon>
        <taxon>rosids</taxon>
        <taxon>malvids</taxon>
        <taxon>Malvales</taxon>
        <taxon>Malvaceae</taxon>
        <taxon>Malvoideae</taxon>
        <taxon>Gossypium</taxon>
    </lineage>
</organism>
<gene>
    <name evidence="1" type="ORF">F383_36311</name>
</gene>
<name>A0A0B0Q2V2_GOSAR</name>
<accession>A0A0B0Q2V2</accession>
<sequence length="30" mass="3598">MALISYFHNARIPCKTMSRQEMVSFKRVPR</sequence>
<dbReference type="EMBL" id="KN455297">
    <property type="protein sequence ID" value="KHG30251.1"/>
    <property type="molecule type" value="Genomic_DNA"/>
</dbReference>